<evidence type="ECO:0000256" key="4">
    <source>
        <dbReference type="ARBA" id="ARBA00022741"/>
    </source>
</evidence>
<keyword evidence="7" id="KW-0642">Proline metabolism</keyword>
<comment type="catalytic activity">
    <reaction evidence="8">
        <text>L-proline + a quinone = (S)-1-pyrroline-5-carboxylate + a quinol + H(+)</text>
        <dbReference type="Rhea" id="RHEA:23784"/>
        <dbReference type="ChEBI" id="CHEBI:15378"/>
        <dbReference type="ChEBI" id="CHEBI:17388"/>
        <dbReference type="ChEBI" id="CHEBI:24646"/>
        <dbReference type="ChEBI" id="CHEBI:60039"/>
        <dbReference type="ChEBI" id="CHEBI:132124"/>
        <dbReference type="EC" id="1.5.5.2"/>
    </reaction>
</comment>
<sequence>MSLRLPEGLPAVAFLLRKPILALSGSDTVRSVITTLPPTRAVVDRFVAGEHTVDVIDAVVRLREQGLQVTLDHLGEYTEEKAQADATVAAYLELIDALVVANVAAGTELSVKLSAVGQSLRDGGHDYALASARTIADAAYAVGARLNLDMEDHTTVDSTLAILADLRRSHPDVAVAVQAMLFRSEDDLKTLAGPGSRVRLVKGAYDEPAEVAHKDPAEVDLAYVRGMKILMAGEGYPMIASHDPRMVAIAAQLAEDASRAPDTWEHQMLYGIRADEQHRLAALGRTVRVYVPYGTDWYGYFTRRLAERPANLLFFLRAMVSRN</sequence>
<dbReference type="GO" id="GO:0010133">
    <property type="term" value="P:L-proline catabolic process to L-glutamate"/>
    <property type="evidence" value="ECO:0007669"/>
    <property type="project" value="UniProtKB-UniPathway"/>
</dbReference>
<evidence type="ECO:0000256" key="3">
    <source>
        <dbReference type="ARBA" id="ARBA00022630"/>
    </source>
</evidence>
<evidence type="ECO:0000256" key="7">
    <source>
        <dbReference type="ARBA" id="ARBA00023062"/>
    </source>
</evidence>
<evidence type="ECO:0000313" key="13">
    <source>
        <dbReference type="Proteomes" id="UP000460221"/>
    </source>
</evidence>
<evidence type="ECO:0000256" key="9">
    <source>
        <dbReference type="PIRSR" id="PIRSR000196-1"/>
    </source>
</evidence>
<accession>A0A7K1FND7</accession>
<dbReference type="InterPro" id="IPR008219">
    <property type="entry name" value="PRODH_bac_arc"/>
</dbReference>
<gene>
    <name evidence="12" type="ORF">GIS00_17240</name>
</gene>
<keyword evidence="5 10" id="KW-0274">FAD</keyword>
<keyword evidence="3" id="KW-0285">Flavoprotein</keyword>
<dbReference type="InterPro" id="IPR029041">
    <property type="entry name" value="FAD-linked_oxidoreductase-like"/>
</dbReference>
<feature type="binding site" evidence="10">
    <location>
        <position position="178"/>
    </location>
    <ligand>
        <name>FAD</name>
        <dbReference type="ChEBI" id="CHEBI:57692"/>
    </ligand>
</feature>
<feature type="binding site" evidence="9">
    <location>
        <position position="303"/>
    </location>
    <ligand>
        <name>substrate</name>
    </ligand>
</feature>
<dbReference type="EMBL" id="WLYK01000006">
    <property type="protein sequence ID" value="MTD15681.1"/>
    <property type="molecule type" value="Genomic_DNA"/>
</dbReference>
<feature type="binding site" evidence="9">
    <location>
        <position position="304"/>
    </location>
    <ligand>
        <name>substrate</name>
    </ligand>
</feature>
<dbReference type="AlphaFoldDB" id="A0A7K1FND7"/>
<dbReference type="InterPro" id="IPR002872">
    <property type="entry name" value="Proline_DH_dom"/>
</dbReference>
<evidence type="ECO:0000256" key="8">
    <source>
        <dbReference type="ARBA" id="ARBA00048779"/>
    </source>
</evidence>
<feature type="binding site" evidence="10">
    <location>
        <begin position="202"/>
        <end position="204"/>
    </location>
    <ligand>
        <name>FAD</name>
        <dbReference type="ChEBI" id="CHEBI:57692"/>
    </ligand>
</feature>
<evidence type="ECO:0000259" key="11">
    <source>
        <dbReference type="Pfam" id="PF01619"/>
    </source>
</evidence>
<evidence type="ECO:0000256" key="1">
    <source>
        <dbReference type="ARBA" id="ARBA00004739"/>
    </source>
</evidence>
<evidence type="ECO:0000256" key="6">
    <source>
        <dbReference type="ARBA" id="ARBA00023002"/>
    </source>
</evidence>
<name>A0A7K1FND7_9ACTN</name>
<dbReference type="PIRSF" id="PIRSF000196">
    <property type="entry name" value="Pro_dehydrog"/>
    <property type="match status" value="1"/>
</dbReference>
<evidence type="ECO:0000256" key="5">
    <source>
        <dbReference type="ARBA" id="ARBA00022827"/>
    </source>
</evidence>
<keyword evidence="4 10" id="KW-0547">Nucleotide-binding</keyword>
<feature type="binding site" evidence="10">
    <location>
        <begin position="241"/>
        <end position="242"/>
    </location>
    <ligand>
        <name>FAD</name>
        <dbReference type="ChEBI" id="CHEBI:57692"/>
    </ligand>
</feature>
<organism evidence="12 13">
    <name type="scientific">Nakamurella alba</name>
    <dbReference type="NCBI Taxonomy" id="2665158"/>
    <lineage>
        <taxon>Bacteria</taxon>
        <taxon>Bacillati</taxon>
        <taxon>Actinomycetota</taxon>
        <taxon>Actinomycetes</taxon>
        <taxon>Nakamurellales</taxon>
        <taxon>Nakamurellaceae</taxon>
        <taxon>Nakamurella</taxon>
    </lineage>
</organism>
<dbReference type="InterPro" id="IPR015659">
    <property type="entry name" value="Proline_oxidase"/>
</dbReference>
<dbReference type="GO" id="GO:0000166">
    <property type="term" value="F:nucleotide binding"/>
    <property type="evidence" value="ECO:0007669"/>
    <property type="project" value="UniProtKB-KW"/>
</dbReference>
<comment type="pathway">
    <text evidence="1">Amino-acid degradation; L-proline degradation into L-glutamate; L-glutamate from L-proline: step 1/2.</text>
</comment>
<feature type="binding site" evidence="10">
    <location>
        <position position="150"/>
    </location>
    <ligand>
        <name>FAD</name>
        <dbReference type="ChEBI" id="CHEBI:57692"/>
    </ligand>
</feature>
<dbReference type="PANTHER" id="PTHR13914">
    <property type="entry name" value="PROLINE OXIDASE"/>
    <property type="match status" value="1"/>
</dbReference>
<dbReference type="GO" id="GO:0004657">
    <property type="term" value="F:proline dehydrogenase activity"/>
    <property type="evidence" value="ECO:0007669"/>
    <property type="project" value="UniProtKB-EC"/>
</dbReference>
<dbReference type="PANTHER" id="PTHR13914:SF0">
    <property type="entry name" value="PROLINE DEHYDROGENASE 1, MITOCHONDRIAL"/>
    <property type="match status" value="1"/>
</dbReference>
<dbReference type="Gene3D" id="3.20.20.220">
    <property type="match status" value="1"/>
</dbReference>
<dbReference type="Pfam" id="PF01619">
    <property type="entry name" value="Pro_dh"/>
    <property type="match status" value="1"/>
</dbReference>
<proteinExistence type="predicted"/>
<dbReference type="UniPathway" id="UPA00261">
    <property type="reaction ID" value="UER00373"/>
</dbReference>
<feature type="domain" description="Proline dehydrogenase" evidence="11">
    <location>
        <begin position="57"/>
        <end position="312"/>
    </location>
</feature>
<comment type="cofactor">
    <cofactor evidence="10">
        <name>FAD</name>
        <dbReference type="ChEBI" id="CHEBI:57692"/>
    </cofactor>
    <text evidence="10">Binds 1 FAD per subunit.</text>
</comment>
<dbReference type="EC" id="1.5.5.2" evidence="2"/>
<evidence type="ECO:0000256" key="2">
    <source>
        <dbReference type="ARBA" id="ARBA00012695"/>
    </source>
</evidence>
<keyword evidence="13" id="KW-1185">Reference proteome</keyword>
<dbReference type="SUPFAM" id="SSF51730">
    <property type="entry name" value="FAD-linked oxidoreductase"/>
    <property type="match status" value="1"/>
</dbReference>
<dbReference type="Proteomes" id="UP000460221">
    <property type="component" value="Unassembled WGS sequence"/>
</dbReference>
<protein>
    <recommendedName>
        <fullName evidence="2">proline dehydrogenase</fullName>
        <ecNumber evidence="2">1.5.5.2</ecNumber>
    </recommendedName>
</protein>
<reference evidence="12 13" key="1">
    <citation type="submission" date="2019-11" db="EMBL/GenBank/DDBJ databases">
        <authorList>
            <person name="Jiang L.-Q."/>
        </authorList>
    </citation>
    <scope>NUCLEOTIDE SEQUENCE [LARGE SCALE GENOMIC DNA]</scope>
    <source>
        <strain evidence="12 13">YIM 132087</strain>
    </source>
</reference>
<feature type="binding site" evidence="9">
    <location>
        <position position="112"/>
    </location>
    <ligand>
        <name>substrate</name>
    </ligand>
</feature>
<evidence type="ECO:0000256" key="10">
    <source>
        <dbReference type="PIRSR" id="PIRSR000196-2"/>
    </source>
</evidence>
<comment type="caution">
    <text evidence="12">The sequence shown here is derived from an EMBL/GenBank/DDBJ whole genome shotgun (WGS) entry which is preliminary data.</text>
</comment>
<keyword evidence="6" id="KW-0560">Oxidoreductase</keyword>
<evidence type="ECO:0000313" key="12">
    <source>
        <dbReference type="EMBL" id="MTD15681.1"/>
    </source>
</evidence>